<dbReference type="SMART" id="SM00861">
    <property type="entry name" value="Transket_pyr"/>
    <property type="match status" value="1"/>
</dbReference>
<dbReference type="PANTHER" id="PTHR43825:SF5">
    <property type="entry name" value="HYPOTHETICAL TRANSKETOLASE FAMILY PROTEIN"/>
    <property type="match status" value="1"/>
</dbReference>
<dbReference type="RefSeq" id="WP_345029871.1">
    <property type="nucleotide sequence ID" value="NZ_BAABEY010000025.1"/>
</dbReference>
<dbReference type="InterPro" id="IPR009014">
    <property type="entry name" value="Transketo_C/PFOR_II"/>
</dbReference>
<dbReference type="InterPro" id="IPR051157">
    <property type="entry name" value="PDH/Transketolase"/>
</dbReference>
<dbReference type="CDD" id="cd07033">
    <property type="entry name" value="TPP_PYR_DXS_TK_like"/>
    <property type="match status" value="1"/>
</dbReference>
<dbReference type="InterPro" id="IPR005475">
    <property type="entry name" value="Transketolase-like_Pyr-bd"/>
</dbReference>
<dbReference type="EMBL" id="BAABEY010000025">
    <property type="protein sequence ID" value="GAA4441305.1"/>
    <property type="molecule type" value="Genomic_DNA"/>
</dbReference>
<keyword evidence="3" id="KW-1185">Reference proteome</keyword>
<gene>
    <name evidence="2" type="ORF">GCM10023091_26380</name>
</gene>
<dbReference type="InterPro" id="IPR029061">
    <property type="entry name" value="THDP-binding"/>
</dbReference>
<sequence length="304" mass="32838">MRKEFSQAVEKLAQQDDSIVFITGDLGYNALENLQQKLGKRFINAGVAEQNMVGVAAGFAHKGYQVICYSIAPFVVYRCLEQFRNDVGFHKLPVYLVGNGGGYGYGIMGSTHHALEDLACLSSLQNVKAWVPSFADEVAPFLAEITERKGPAYLRLGAGKQTPDGARRAGDFNILLQPGNATLTVFALGPIANNVLEALKKVDVPVNLVTAVTFPFRLNADIRALVSQTPDVLVAEEHVSTGGLAQQLSVQLLENGLTPGRFRSLRAEGYPNGLYGSQAYHQRLSGLDADHIAGQIMSFVSQNA</sequence>
<dbReference type="Pfam" id="PF02779">
    <property type="entry name" value="Transket_pyr"/>
    <property type="match status" value="1"/>
</dbReference>
<dbReference type="Gene3D" id="3.40.50.970">
    <property type="match status" value="1"/>
</dbReference>
<reference evidence="3" key="1">
    <citation type="journal article" date="2019" name="Int. J. Syst. Evol. Microbiol.">
        <title>The Global Catalogue of Microorganisms (GCM) 10K type strain sequencing project: providing services to taxonomists for standard genome sequencing and annotation.</title>
        <authorList>
            <consortium name="The Broad Institute Genomics Platform"/>
            <consortium name="The Broad Institute Genome Sequencing Center for Infectious Disease"/>
            <person name="Wu L."/>
            <person name="Ma J."/>
        </authorList>
    </citation>
    <scope>NUCLEOTIDE SEQUENCE [LARGE SCALE GENOMIC DNA]</scope>
    <source>
        <strain evidence="3">JCM 31920</strain>
    </source>
</reference>
<comment type="caution">
    <text evidence="2">The sequence shown here is derived from an EMBL/GenBank/DDBJ whole genome shotgun (WGS) entry which is preliminary data.</text>
</comment>
<evidence type="ECO:0000259" key="1">
    <source>
        <dbReference type="SMART" id="SM00861"/>
    </source>
</evidence>
<protein>
    <submittedName>
        <fullName evidence="2">Transketolase C-terminal domain-containing protein</fullName>
    </submittedName>
</protein>
<dbReference type="PANTHER" id="PTHR43825">
    <property type="entry name" value="PYRUVATE DEHYDROGENASE E1 COMPONENT"/>
    <property type="match status" value="1"/>
</dbReference>
<proteinExistence type="predicted"/>
<dbReference type="Gene3D" id="3.40.50.920">
    <property type="match status" value="1"/>
</dbReference>
<evidence type="ECO:0000313" key="3">
    <source>
        <dbReference type="Proteomes" id="UP001501508"/>
    </source>
</evidence>
<dbReference type="SUPFAM" id="SSF52518">
    <property type="entry name" value="Thiamin diphosphate-binding fold (THDP-binding)"/>
    <property type="match status" value="1"/>
</dbReference>
<name>A0ABP8M0G5_9BACT</name>
<organism evidence="2 3">
    <name type="scientific">Ravibacter arvi</name>
    <dbReference type="NCBI Taxonomy" id="2051041"/>
    <lineage>
        <taxon>Bacteria</taxon>
        <taxon>Pseudomonadati</taxon>
        <taxon>Bacteroidota</taxon>
        <taxon>Cytophagia</taxon>
        <taxon>Cytophagales</taxon>
        <taxon>Spirosomataceae</taxon>
        <taxon>Ravibacter</taxon>
    </lineage>
</organism>
<dbReference type="Proteomes" id="UP001501508">
    <property type="component" value="Unassembled WGS sequence"/>
</dbReference>
<dbReference type="SUPFAM" id="SSF52922">
    <property type="entry name" value="TK C-terminal domain-like"/>
    <property type="match status" value="1"/>
</dbReference>
<feature type="domain" description="Transketolase-like pyrimidine-binding" evidence="1">
    <location>
        <begin position="1"/>
        <end position="164"/>
    </location>
</feature>
<accession>A0ABP8M0G5</accession>
<evidence type="ECO:0000313" key="2">
    <source>
        <dbReference type="EMBL" id="GAA4441305.1"/>
    </source>
</evidence>